<dbReference type="OrthoDB" id="2537432at2759"/>
<keyword evidence="3" id="KW-1185">Reference proteome</keyword>
<dbReference type="Pfam" id="PF12223">
    <property type="entry name" value="DUF3602"/>
    <property type="match status" value="1"/>
</dbReference>
<feature type="compositionally biased region" description="Basic and acidic residues" evidence="1">
    <location>
        <begin position="92"/>
        <end position="102"/>
    </location>
</feature>
<dbReference type="PANTHER" id="PTHR34693">
    <property type="entry name" value="PROTEIN PAR32"/>
    <property type="match status" value="1"/>
</dbReference>
<reference evidence="2 3" key="1">
    <citation type="journal article" date="2016" name="Genome Biol. Evol.">
        <title>Divergent and convergent evolution of fungal pathogenicity.</title>
        <authorList>
            <person name="Shang Y."/>
            <person name="Xiao G."/>
            <person name="Zheng P."/>
            <person name="Cen K."/>
            <person name="Zhan S."/>
            <person name="Wang C."/>
        </authorList>
    </citation>
    <scope>NUCLEOTIDE SEQUENCE [LARGE SCALE GENOMIC DNA]</scope>
    <source>
        <strain evidence="2 3">RCEF 2490</strain>
    </source>
</reference>
<evidence type="ECO:0000313" key="2">
    <source>
        <dbReference type="EMBL" id="KZZ89440.1"/>
    </source>
</evidence>
<dbReference type="Proteomes" id="UP000078544">
    <property type="component" value="Unassembled WGS sequence"/>
</dbReference>
<evidence type="ECO:0000256" key="1">
    <source>
        <dbReference type="SAM" id="MobiDB-lite"/>
    </source>
</evidence>
<protein>
    <submittedName>
        <fullName evidence="2">Uncharacterized protein</fullName>
    </submittedName>
</protein>
<accession>A0A166NE48</accession>
<dbReference type="PANTHER" id="PTHR34693:SF3">
    <property type="match status" value="1"/>
</dbReference>
<dbReference type="EMBL" id="AZGY01000025">
    <property type="protein sequence ID" value="KZZ89440.1"/>
    <property type="molecule type" value="Genomic_DNA"/>
</dbReference>
<proteinExistence type="predicted"/>
<evidence type="ECO:0000313" key="3">
    <source>
        <dbReference type="Proteomes" id="UP000078544"/>
    </source>
</evidence>
<dbReference type="InterPro" id="IPR053203">
    <property type="entry name" value="Cisplatin_resist-associated"/>
</dbReference>
<sequence length="130" mass="13418">MAVEVSHGRGGAGNINEDPTQYVDGEVVRTGVVGSHGDGAYSSGRGGAGNIGDIGRAPTPRKDQDVIPDEAYRASQDNIDHHTGRGGAGNEHVARSHDEKKAGSKPAAETSAPVGLADKLKHKLFGVIKK</sequence>
<dbReference type="AlphaFoldDB" id="A0A166NE48"/>
<dbReference type="InterPro" id="IPR022024">
    <property type="entry name" value="DUF3602"/>
</dbReference>
<comment type="caution">
    <text evidence="2">The sequence shown here is derived from an EMBL/GenBank/DDBJ whole genome shotgun (WGS) entry which is preliminary data.</text>
</comment>
<organism evidence="2 3">
    <name type="scientific">Moelleriella libera RCEF 2490</name>
    <dbReference type="NCBI Taxonomy" id="1081109"/>
    <lineage>
        <taxon>Eukaryota</taxon>
        <taxon>Fungi</taxon>
        <taxon>Dikarya</taxon>
        <taxon>Ascomycota</taxon>
        <taxon>Pezizomycotina</taxon>
        <taxon>Sordariomycetes</taxon>
        <taxon>Hypocreomycetidae</taxon>
        <taxon>Hypocreales</taxon>
        <taxon>Clavicipitaceae</taxon>
        <taxon>Moelleriella</taxon>
    </lineage>
</organism>
<name>A0A166NE48_9HYPO</name>
<feature type="region of interest" description="Disordered" evidence="1">
    <location>
        <begin position="1"/>
        <end position="116"/>
    </location>
</feature>
<gene>
    <name evidence="2" type="ORF">AAL_07739</name>
</gene>